<protein>
    <submittedName>
        <fullName evidence="1">Uncharacterized protein</fullName>
    </submittedName>
</protein>
<reference evidence="1 2" key="1">
    <citation type="journal article" date="2019" name="New Phytol.">
        <title>Comparative genomics reveals unique wood-decay strategies and fruiting body development in the Schizophyllaceae.</title>
        <authorList>
            <person name="Almasi E."/>
            <person name="Sahu N."/>
            <person name="Krizsan K."/>
            <person name="Balint B."/>
            <person name="Kovacs G.M."/>
            <person name="Kiss B."/>
            <person name="Cseklye J."/>
            <person name="Drula E."/>
            <person name="Henrissat B."/>
            <person name="Nagy I."/>
            <person name="Chovatia M."/>
            <person name="Adam C."/>
            <person name="LaButti K."/>
            <person name="Lipzen A."/>
            <person name="Riley R."/>
            <person name="Grigoriev I.V."/>
            <person name="Nagy L.G."/>
        </authorList>
    </citation>
    <scope>NUCLEOTIDE SEQUENCE [LARGE SCALE GENOMIC DNA]</scope>
    <source>
        <strain evidence="1 2">NL-1724</strain>
    </source>
</reference>
<organism evidence="1 2">
    <name type="scientific">Schizophyllum amplum</name>
    <dbReference type="NCBI Taxonomy" id="97359"/>
    <lineage>
        <taxon>Eukaryota</taxon>
        <taxon>Fungi</taxon>
        <taxon>Dikarya</taxon>
        <taxon>Basidiomycota</taxon>
        <taxon>Agaricomycotina</taxon>
        <taxon>Agaricomycetes</taxon>
        <taxon>Agaricomycetidae</taxon>
        <taxon>Agaricales</taxon>
        <taxon>Schizophyllaceae</taxon>
        <taxon>Schizophyllum</taxon>
    </lineage>
</organism>
<comment type="caution">
    <text evidence="1">The sequence shown here is derived from an EMBL/GenBank/DDBJ whole genome shotgun (WGS) entry which is preliminary data.</text>
</comment>
<accession>A0A550BVT3</accession>
<sequence length="224" mass="24490">MLIHLLLPPMRPASSVFCTIGCGARLSGSARMRYACRLSRAGPDQRRGRESRSRLAVPPLSGTYSVSPNAPDEPLRSFCFLFSITCSSRPLTTITTANVCISPASSSICPVLCSRSGYLSYPRPVRPACTPSLHSIFSYMGGFSSQFVPRLPIILIQSLTYDFLSSSLVPRSGLSPSLSSALFSPMREHTDCLVLRPLDPMSAAFEALRNYIQFAMRDQRSRAA</sequence>
<evidence type="ECO:0000313" key="1">
    <source>
        <dbReference type="EMBL" id="TRM56664.1"/>
    </source>
</evidence>
<name>A0A550BVT3_9AGAR</name>
<dbReference type="AlphaFoldDB" id="A0A550BVT3"/>
<dbReference type="EMBL" id="VDMD01000063">
    <property type="protein sequence ID" value="TRM56664.1"/>
    <property type="molecule type" value="Genomic_DNA"/>
</dbReference>
<keyword evidence="2" id="KW-1185">Reference proteome</keyword>
<gene>
    <name evidence="1" type="ORF">BD626DRAFT_518607</name>
</gene>
<evidence type="ECO:0000313" key="2">
    <source>
        <dbReference type="Proteomes" id="UP000320762"/>
    </source>
</evidence>
<proteinExistence type="predicted"/>
<dbReference type="Proteomes" id="UP000320762">
    <property type="component" value="Unassembled WGS sequence"/>
</dbReference>